<protein>
    <recommendedName>
        <fullName evidence="6">Acyltransferase</fullName>
    </recommendedName>
</protein>
<feature type="region of interest" description="Disordered" evidence="3">
    <location>
        <begin position="91"/>
        <end position="110"/>
    </location>
</feature>
<comment type="caution">
    <text evidence="4">The sequence shown here is derived from an EMBL/GenBank/DDBJ whole genome shotgun (WGS) entry which is preliminary data.</text>
</comment>
<dbReference type="EMBL" id="JBBBDM010000003">
    <property type="protein sequence ID" value="MEI5687143.1"/>
    <property type="molecule type" value="Genomic_DNA"/>
</dbReference>
<dbReference type="RefSeq" id="WP_271298719.1">
    <property type="nucleotide sequence ID" value="NZ_JBBBDM010000003.1"/>
</dbReference>
<evidence type="ECO:0000256" key="2">
    <source>
        <dbReference type="ARBA" id="ARBA00022679"/>
    </source>
</evidence>
<evidence type="ECO:0000313" key="5">
    <source>
        <dbReference type="Proteomes" id="UP001367771"/>
    </source>
</evidence>
<dbReference type="PANTHER" id="PTHR23416:SF23">
    <property type="entry name" value="ACETYLTRANSFERASE C18B11.09C-RELATED"/>
    <property type="match status" value="1"/>
</dbReference>
<evidence type="ECO:0000313" key="4">
    <source>
        <dbReference type="EMBL" id="MEI5687143.1"/>
    </source>
</evidence>
<keyword evidence="2" id="KW-0808">Transferase</keyword>
<evidence type="ECO:0008006" key="6">
    <source>
        <dbReference type="Google" id="ProtNLM"/>
    </source>
</evidence>
<sequence length="189" mass="20695">MATEHWQRTKLRALILRIQGSVFISDRWRRRLLNFAGARIHPTATVRHSCWLDSADIVMGRDAMLNCFARYDGAARLTFEDGARVSSGVTFTTSTHHHTGDPTRRSSPETINAPITIKAGCWVMTDVTINPGVTIGEGCEIGAQAVVTEDTAPNGLYVNMVGASGTVRARRIKELPVRRGARPVALVRG</sequence>
<keyword evidence="5" id="KW-1185">Reference proteome</keyword>
<dbReference type="InterPro" id="IPR001451">
    <property type="entry name" value="Hexapep"/>
</dbReference>
<dbReference type="Proteomes" id="UP001367771">
    <property type="component" value="Unassembled WGS sequence"/>
</dbReference>
<evidence type="ECO:0000256" key="3">
    <source>
        <dbReference type="SAM" id="MobiDB-lite"/>
    </source>
</evidence>
<dbReference type="SUPFAM" id="SSF51161">
    <property type="entry name" value="Trimeric LpxA-like enzymes"/>
    <property type="match status" value="1"/>
</dbReference>
<name>A0ABU8H2D3_9SPHN</name>
<gene>
    <name evidence="4" type="ORF">V8201_08645</name>
</gene>
<evidence type="ECO:0000256" key="1">
    <source>
        <dbReference type="ARBA" id="ARBA00007274"/>
    </source>
</evidence>
<dbReference type="Pfam" id="PF00132">
    <property type="entry name" value="Hexapep"/>
    <property type="match status" value="1"/>
</dbReference>
<dbReference type="PANTHER" id="PTHR23416">
    <property type="entry name" value="SIALIC ACID SYNTHASE-RELATED"/>
    <property type="match status" value="1"/>
</dbReference>
<feature type="compositionally biased region" description="Basic and acidic residues" evidence="3">
    <location>
        <begin position="98"/>
        <end position="107"/>
    </location>
</feature>
<accession>A0ABU8H2D3</accession>
<proteinExistence type="inferred from homology"/>
<dbReference type="InterPro" id="IPR011004">
    <property type="entry name" value="Trimer_LpxA-like_sf"/>
</dbReference>
<dbReference type="Gene3D" id="2.160.10.10">
    <property type="entry name" value="Hexapeptide repeat proteins"/>
    <property type="match status" value="1"/>
</dbReference>
<organism evidence="4 5">
    <name type="scientific">Sphingomonas kyungheensis</name>
    <dbReference type="NCBI Taxonomy" id="1069987"/>
    <lineage>
        <taxon>Bacteria</taxon>
        <taxon>Pseudomonadati</taxon>
        <taxon>Pseudomonadota</taxon>
        <taxon>Alphaproteobacteria</taxon>
        <taxon>Sphingomonadales</taxon>
        <taxon>Sphingomonadaceae</taxon>
        <taxon>Sphingomonas</taxon>
    </lineage>
</organism>
<reference evidence="4 5" key="1">
    <citation type="journal article" date="2013" name="Int. J. Syst. Evol. Microbiol.">
        <title>Sphingomonas kyungheensis sp. nov., a bacterium with ginsenoside-converting activity isolated from soil of a ginseng field.</title>
        <authorList>
            <person name="Son H.M."/>
            <person name="Yang J.E."/>
            <person name="Park Y."/>
            <person name="Han C.K."/>
            <person name="Kim S.G."/>
            <person name="Kook M."/>
            <person name="Yi T.H."/>
        </authorList>
    </citation>
    <scope>NUCLEOTIDE SEQUENCE [LARGE SCALE GENOMIC DNA]</scope>
    <source>
        <strain evidence="4 5">LMG 26582</strain>
    </source>
</reference>
<comment type="similarity">
    <text evidence="1">Belongs to the transferase hexapeptide repeat family.</text>
</comment>
<dbReference type="InterPro" id="IPR051159">
    <property type="entry name" value="Hexapeptide_acetyltransf"/>
</dbReference>